<keyword evidence="2" id="KW-1185">Reference proteome</keyword>
<dbReference type="EMBL" id="MLQQ01000018">
    <property type="protein sequence ID" value="OIJ12934.1"/>
    <property type="molecule type" value="Genomic_DNA"/>
</dbReference>
<dbReference type="Proteomes" id="UP000180098">
    <property type="component" value="Unassembled WGS sequence"/>
</dbReference>
<dbReference type="RefSeq" id="WP_071313241.1">
    <property type="nucleotide sequence ID" value="NZ_MLQQ01000018.1"/>
</dbReference>
<protein>
    <submittedName>
        <fullName evidence="1">Uncharacterized protein</fullName>
    </submittedName>
</protein>
<name>A0A1S2LKS0_9BACI</name>
<dbReference type="OrthoDB" id="2938010at2"/>
<proteinExistence type="predicted"/>
<sequence length="85" mass="9922">MEQPGLTYFEKLEKIYVLTETGQMLREKMTQLQNNNEPYEHIQEDLNKIEQEISAYTNGAAIHDLDFSNISLVNPALYTTFEDSY</sequence>
<comment type="caution">
    <text evidence="1">The sequence shown here is derived from an EMBL/GenBank/DDBJ whole genome shotgun (WGS) entry which is preliminary data.</text>
</comment>
<evidence type="ECO:0000313" key="1">
    <source>
        <dbReference type="EMBL" id="OIJ12934.1"/>
    </source>
</evidence>
<dbReference type="AlphaFoldDB" id="A0A1S2LKS0"/>
<gene>
    <name evidence="1" type="ORF">BKP35_10240</name>
</gene>
<reference evidence="1 2" key="1">
    <citation type="submission" date="2016-10" db="EMBL/GenBank/DDBJ databases">
        <title>Draft genome sequences of four alkaliphilic bacteria belonging to the Anaerobacillus genus.</title>
        <authorList>
            <person name="Bassil N.M."/>
            <person name="Lloyd J.R."/>
        </authorList>
    </citation>
    <scope>NUCLEOTIDE SEQUENCE [LARGE SCALE GENOMIC DNA]</scope>
    <source>
        <strain evidence="1 2">DSM 15340</strain>
    </source>
</reference>
<organism evidence="1 2">
    <name type="scientific">Anaerobacillus arseniciselenatis</name>
    <dbReference type="NCBI Taxonomy" id="85682"/>
    <lineage>
        <taxon>Bacteria</taxon>
        <taxon>Bacillati</taxon>
        <taxon>Bacillota</taxon>
        <taxon>Bacilli</taxon>
        <taxon>Bacillales</taxon>
        <taxon>Bacillaceae</taxon>
        <taxon>Anaerobacillus</taxon>
    </lineage>
</organism>
<accession>A0A1S2LKS0</accession>
<evidence type="ECO:0000313" key="2">
    <source>
        <dbReference type="Proteomes" id="UP000180098"/>
    </source>
</evidence>